<evidence type="ECO:0000256" key="1">
    <source>
        <dbReference type="SAM" id="Phobius"/>
    </source>
</evidence>
<keyword evidence="4" id="KW-1185">Reference proteome</keyword>
<evidence type="ECO:0000256" key="2">
    <source>
        <dbReference type="SAM" id="SignalP"/>
    </source>
</evidence>
<feature type="transmembrane region" description="Helical" evidence="1">
    <location>
        <begin position="44"/>
        <end position="64"/>
    </location>
</feature>
<feature type="chain" id="PRO_5027952123" evidence="2">
    <location>
        <begin position="20"/>
        <end position="119"/>
    </location>
</feature>
<evidence type="ECO:0000313" key="4">
    <source>
        <dbReference type="Proteomes" id="UP000515317"/>
    </source>
</evidence>
<sequence length="119" mass="13177">MTNYFKAAAFAAVSHSLIAAGLTMAVFAAGYHQFGVLQITSLDLLMVIVPTALFGSVLGTMMFFPSRDDRINELFRVINREVTLRRKAERKVALTLANVQEPLSWILPNEFAEIDASVE</sequence>
<evidence type="ECO:0000313" key="3">
    <source>
        <dbReference type="EMBL" id="BCJ91729.1"/>
    </source>
</evidence>
<gene>
    <name evidence="3" type="ORF">IZ6_24640</name>
</gene>
<dbReference type="AlphaFoldDB" id="A0A6S6QRQ1"/>
<accession>A0A6S6QRQ1</accession>
<keyword evidence="2" id="KW-0732">Signal</keyword>
<dbReference type="RefSeq" id="WP_222875353.1">
    <property type="nucleotide sequence ID" value="NZ_AP023361.1"/>
</dbReference>
<dbReference type="Proteomes" id="UP000515317">
    <property type="component" value="Chromosome"/>
</dbReference>
<feature type="signal peptide" evidence="2">
    <location>
        <begin position="1"/>
        <end position="19"/>
    </location>
</feature>
<dbReference type="KEGG" id="tso:IZ6_24640"/>
<organism evidence="3 4">
    <name type="scientific">Terrihabitans soli</name>
    <dbReference type="NCBI Taxonomy" id="708113"/>
    <lineage>
        <taxon>Bacteria</taxon>
        <taxon>Pseudomonadati</taxon>
        <taxon>Pseudomonadota</taxon>
        <taxon>Alphaproteobacteria</taxon>
        <taxon>Hyphomicrobiales</taxon>
        <taxon>Terrihabitans</taxon>
    </lineage>
</organism>
<keyword evidence="1" id="KW-1133">Transmembrane helix</keyword>
<protein>
    <submittedName>
        <fullName evidence="3">Uncharacterized protein</fullName>
    </submittedName>
</protein>
<keyword evidence="1" id="KW-0812">Transmembrane</keyword>
<proteinExistence type="predicted"/>
<name>A0A6S6QRQ1_9HYPH</name>
<reference evidence="3 4" key="1">
    <citation type="submission" date="2020-08" db="EMBL/GenBank/DDBJ databases">
        <title>Genome sequence of Rhizobiales bacterium strain IZ6.</title>
        <authorList>
            <person name="Nakai R."/>
            <person name="Naganuma T."/>
        </authorList>
    </citation>
    <scope>NUCLEOTIDE SEQUENCE [LARGE SCALE GENOMIC DNA]</scope>
    <source>
        <strain evidence="3 4">IZ6</strain>
    </source>
</reference>
<keyword evidence="1" id="KW-0472">Membrane</keyword>
<dbReference type="EMBL" id="AP023361">
    <property type="protein sequence ID" value="BCJ91729.1"/>
    <property type="molecule type" value="Genomic_DNA"/>
</dbReference>